<dbReference type="Proteomes" id="UP000580474">
    <property type="component" value="Unassembled WGS sequence"/>
</dbReference>
<dbReference type="Gene3D" id="1.10.3630.10">
    <property type="entry name" value="yeast vps74-n-term truncation variant domain like"/>
    <property type="match status" value="1"/>
</dbReference>
<dbReference type="EMBL" id="JACHIV010000001">
    <property type="protein sequence ID" value="MBB5072657.1"/>
    <property type="molecule type" value="Genomic_DNA"/>
</dbReference>
<proteinExistence type="predicted"/>
<protein>
    <recommendedName>
        <fullName evidence="7">Golgi phosphoprotein 3 GPP34</fullName>
    </recommendedName>
</protein>
<dbReference type="GO" id="GO:0005737">
    <property type="term" value="C:cytoplasm"/>
    <property type="evidence" value="ECO:0007669"/>
    <property type="project" value="UniProtKB-ARBA"/>
</dbReference>
<evidence type="ECO:0000256" key="1">
    <source>
        <dbReference type="ARBA" id="ARBA00004255"/>
    </source>
</evidence>
<accession>A0A840NX38</accession>
<evidence type="ECO:0000313" key="5">
    <source>
        <dbReference type="EMBL" id="MBB5072657.1"/>
    </source>
</evidence>
<evidence type="ECO:0000256" key="2">
    <source>
        <dbReference type="ARBA" id="ARBA00023034"/>
    </source>
</evidence>
<reference evidence="5 6" key="1">
    <citation type="submission" date="2020-08" db="EMBL/GenBank/DDBJ databases">
        <title>Sequencing the genomes of 1000 actinobacteria strains.</title>
        <authorList>
            <person name="Klenk H.-P."/>
        </authorList>
    </citation>
    <scope>NUCLEOTIDE SEQUENCE [LARGE SCALE GENOMIC DNA]</scope>
    <source>
        <strain evidence="5 6">DSM 45582</strain>
    </source>
</reference>
<comment type="subcellular location">
    <subcellularLocation>
        <location evidence="1">Golgi apparatus membrane</location>
        <topology evidence="1">Peripheral membrane protein</topology>
        <orientation evidence="1">Cytoplasmic side</orientation>
    </subcellularLocation>
</comment>
<evidence type="ECO:0008006" key="7">
    <source>
        <dbReference type="Google" id="ProtNLM"/>
    </source>
</evidence>
<dbReference type="InterPro" id="IPR008628">
    <property type="entry name" value="GPP34-like"/>
</dbReference>
<keyword evidence="6" id="KW-1185">Reference proteome</keyword>
<keyword evidence="2" id="KW-0333">Golgi apparatus</keyword>
<dbReference type="GO" id="GO:0012505">
    <property type="term" value="C:endomembrane system"/>
    <property type="evidence" value="ECO:0007669"/>
    <property type="project" value="UniProtKB-ARBA"/>
</dbReference>
<sequence>MSDLEDRPPPVTLPDEFVLLLHRPGGGHRCAQVDLLTAVAELGELALRGRVEVAVSAKLTVLDPRSTGIGWADELLGRLVRKAGPKGRPVELTGVLPGRLGRFREHRGLLAEHGVLRHRRRKLLGFIPDDLYVPAEGVRESLVEEVRDAARLRRPVDGRLAALCALVHAAGIGPSLGCGADERAVLESVWRGDGLGEAELRPLAAVSAVTAVAVSAAAAGSAGY</sequence>
<dbReference type="RefSeq" id="WP_184484162.1">
    <property type="nucleotide sequence ID" value="NZ_JACHIV010000001.1"/>
</dbReference>
<keyword evidence="3" id="KW-0446">Lipid-binding</keyword>
<dbReference type="InterPro" id="IPR038261">
    <property type="entry name" value="GPP34-like_sf"/>
</dbReference>
<dbReference type="Pfam" id="PF05719">
    <property type="entry name" value="GPP34"/>
    <property type="match status" value="1"/>
</dbReference>
<name>A0A840NX38_9PSEU</name>
<evidence type="ECO:0000313" key="6">
    <source>
        <dbReference type="Proteomes" id="UP000580474"/>
    </source>
</evidence>
<organism evidence="5 6">
    <name type="scientific">Saccharopolyspora gloriosae</name>
    <dbReference type="NCBI Taxonomy" id="455344"/>
    <lineage>
        <taxon>Bacteria</taxon>
        <taxon>Bacillati</taxon>
        <taxon>Actinomycetota</taxon>
        <taxon>Actinomycetes</taxon>
        <taxon>Pseudonocardiales</taxon>
        <taxon>Pseudonocardiaceae</taxon>
        <taxon>Saccharopolyspora</taxon>
    </lineage>
</organism>
<dbReference type="AlphaFoldDB" id="A0A840NX38"/>
<keyword evidence="4" id="KW-0472">Membrane</keyword>
<gene>
    <name evidence="5" type="ORF">BJ969_005745</name>
</gene>
<dbReference type="GO" id="GO:0070273">
    <property type="term" value="F:phosphatidylinositol-4-phosphate binding"/>
    <property type="evidence" value="ECO:0007669"/>
    <property type="project" value="InterPro"/>
</dbReference>
<evidence type="ECO:0000256" key="3">
    <source>
        <dbReference type="ARBA" id="ARBA00023121"/>
    </source>
</evidence>
<evidence type="ECO:0000256" key="4">
    <source>
        <dbReference type="ARBA" id="ARBA00023136"/>
    </source>
</evidence>
<comment type="caution">
    <text evidence="5">The sequence shown here is derived from an EMBL/GenBank/DDBJ whole genome shotgun (WGS) entry which is preliminary data.</text>
</comment>